<dbReference type="Pfam" id="PF02902">
    <property type="entry name" value="Peptidase_C48"/>
    <property type="match status" value="1"/>
</dbReference>
<dbReference type="EMBL" id="SSTD01005932">
    <property type="protein sequence ID" value="TYK21059.1"/>
    <property type="molecule type" value="Genomic_DNA"/>
</dbReference>
<name>A0A5D3DCP7_CUCMM</name>
<dbReference type="PANTHER" id="PTHR48258:SF9">
    <property type="entry name" value="OS01G0348150 PROTEIN"/>
    <property type="match status" value="1"/>
</dbReference>
<keyword evidence="3" id="KW-0378">Hydrolase</keyword>
<dbReference type="Pfam" id="PF02992">
    <property type="entry name" value="Transposase_21"/>
    <property type="match status" value="1"/>
</dbReference>
<dbReference type="Proteomes" id="UP000321947">
    <property type="component" value="Unassembled WGS sequence"/>
</dbReference>
<dbReference type="SUPFAM" id="SSF54001">
    <property type="entry name" value="Cysteine proteinases"/>
    <property type="match status" value="1"/>
</dbReference>
<evidence type="ECO:0000313" key="7">
    <source>
        <dbReference type="Proteomes" id="UP000321947"/>
    </source>
</evidence>
<dbReference type="InterPro" id="IPR038765">
    <property type="entry name" value="Papain-like_cys_pep_sf"/>
</dbReference>
<dbReference type="GO" id="GO:0006508">
    <property type="term" value="P:proteolysis"/>
    <property type="evidence" value="ECO:0007669"/>
    <property type="project" value="UniProtKB-KW"/>
</dbReference>
<dbReference type="InterPro" id="IPR004242">
    <property type="entry name" value="Transposase_21"/>
</dbReference>
<sequence>MYEENDVGSINEMIEVAHEEYSKDPNEFEKLLNDAEKPIYEGCKKFTKLSTLVKLYNLKVRKEHANATECPECGESRWKYTNNANRGKKQIPRKVVWYFPSIPRFKRLFRSIDNAKNLIWHSNERVIDGKLRHPADFPAWKLIDLKWPDFGSEPRNIRLALKFMMLSMLILGPRQPGDDIGIDRLDASLDNSSFGRPLSAGVSFKPKQDLLYQAHRYVLANTIDVQPYIDKHVEVLQLKYPNKVLHQKWIQEEHNRTFISWLREEVASEIGMGNVEISDNLRWIAYGPHPSVIKYNSYVINGCRYHTESYDKNRSVQNSGVSLVAKTMQVSSSKDKNSIIGDMSFYGVIQDIWELNYNTFNVAVFRCDWVENNNSMKIYDLGFVLVDLKRIGHKSDSFIMATQARQVFYVEDPSDARWSIVLTPPQRDCEDQSNDDELGDIMLHCQGVPSDMPNVDRGNDLDENMSTYDNLFTHGANDSKRHQDKEVGGAEIDGLVVGVVDEHVEKPKQQRKRRPTIMFDATRVRSECERKLVEYNGDGVPIGENGAKLNSFIGSCVHYHISIIYATWIDVPAELKEKIYTIVEKNIPSEESELDRASMWKKARVDKKGQYDNEDVQEVVNHEISKTCADKEPSPNNVLTQALAKRSKKRNEEIDKLSEENEKLRLRVQELENIHISTQSTPTFAHGSCSRPRLEYDIQCKRNVEKEVVKKEVNVDVIILNDLHKDAIEVRNEKEVVCESNMKMPLPLKTILRFAEKVMLQRKTCVLREDIIDFCNMREVKTLTLVAYMTYLHSQDELSNYIFVDPSLIFVGHNTQEVRARNLYSRLMASKPNQLVLAPFNPGGHWALLAINAYDETVYYLDSLRTTSRVDIRYVTDMAITIFRSQKNIQTSRKQPIWKTMKCPLQVRVVECGYYVMRYMRDIITNGSIVVTDLIDTRTSYSQLELDEVRTELADFLGGHM</sequence>
<evidence type="ECO:0000256" key="3">
    <source>
        <dbReference type="ARBA" id="ARBA00022801"/>
    </source>
</evidence>
<dbReference type="GO" id="GO:0008234">
    <property type="term" value="F:cysteine-type peptidase activity"/>
    <property type="evidence" value="ECO:0007669"/>
    <property type="project" value="InterPro"/>
</dbReference>
<reference evidence="6 7" key="1">
    <citation type="submission" date="2019-08" db="EMBL/GenBank/DDBJ databases">
        <title>Draft genome sequences of two oriental melons (Cucumis melo L. var makuwa).</title>
        <authorList>
            <person name="Kwon S.-Y."/>
        </authorList>
    </citation>
    <scope>NUCLEOTIDE SEQUENCE [LARGE SCALE GENOMIC DNA]</scope>
    <source>
        <strain evidence="7">cv. Chang Bougi</strain>
        <tissue evidence="6">Leaf</tissue>
    </source>
</reference>
<dbReference type="InterPro" id="IPR003653">
    <property type="entry name" value="Peptidase_C48_C"/>
</dbReference>
<keyword evidence="2" id="KW-0645">Protease</keyword>
<dbReference type="AlphaFoldDB" id="A0A5D3DCP7"/>
<dbReference type="Pfam" id="PF13952">
    <property type="entry name" value="DUF4216"/>
    <property type="match status" value="1"/>
</dbReference>
<evidence type="ECO:0000313" key="6">
    <source>
        <dbReference type="EMBL" id="TYK21059.1"/>
    </source>
</evidence>
<feature type="coiled-coil region" evidence="4">
    <location>
        <begin position="647"/>
        <end position="674"/>
    </location>
</feature>
<proteinExistence type="inferred from homology"/>
<dbReference type="Gene3D" id="3.40.395.10">
    <property type="entry name" value="Adenoviral Proteinase, Chain A"/>
    <property type="match status" value="1"/>
</dbReference>
<dbReference type="PROSITE" id="PS50600">
    <property type="entry name" value="ULP_PROTEASE"/>
    <property type="match status" value="1"/>
</dbReference>
<organism evidence="6 7">
    <name type="scientific">Cucumis melo var. makuwa</name>
    <name type="common">Oriental melon</name>
    <dbReference type="NCBI Taxonomy" id="1194695"/>
    <lineage>
        <taxon>Eukaryota</taxon>
        <taxon>Viridiplantae</taxon>
        <taxon>Streptophyta</taxon>
        <taxon>Embryophyta</taxon>
        <taxon>Tracheophyta</taxon>
        <taxon>Spermatophyta</taxon>
        <taxon>Magnoliopsida</taxon>
        <taxon>eudicotyledons</taxon>
        <taxon>Gunneridae</taxon>
        <taxon>Pentapetalae</taxon>
        <taxon>rosids</taxon>
        <taxon>fabids</taxon>
        <taxon>Cucurbitales</taxon>
        <taxon>Cucurbitaceae</taxon>
        <taxon>Benincaseae</taxon>
        <taxon>Cucumis</taxon>
    </lineage>
</organism>
<gene>
    <name evidence="6" type="ORF">E5676_scaffold392G00210</name>
</gene>
<keyword evidence="4" id="KW-0175">Coiled coil</keyword>
<comment type="caution">
    <text evidence="6">The sequence shown here is derived from an EMBL/GenBank/DDBJ whole genome shotgun (WGS) entry which is preliminary data.</text>
</comment>
<feature type="domain" description="Ubiquitin-like protease family profile" evidence="5">
    <location>
        <begin position="764"/>
        <end position="923"/>
    </location>
</feature>
<dbReference type="InterPro" id="IPR025312">
    <property type="entry name" value="DUF4216"/>
</dbReference>
<evidence type="ECO:0000256" key="4">
    <source>
        <dbReference type="SAM" id="Coils"/>
    </source>
</evidence>
<accession>A0A5D3DCP7</accession>
<protein>
    <submittedName>
        <fullName evidence="6">Transposase</fullName>
    </submittedName>
</protein>
<evidence type="ECO:0000259" key="5">
    <source>
        <dbReference type="PROSITE" id="PS50600"/>
    </source>
</evidence>
<evidence type="ECO:0000256" key="1">
    <source>
        <dbReference type="ARBA" id="ARBA00005234"/>
    </source>
</evidence>
<dbReference type="PANTHER" id="PTHR48258">
    <property type="entry name" value="DUF4218 DOMAIN-CONTAINING PROTEIN-RELATED"/>
    <property type="match status" value="1"/>
</dbReference>
<comment type="similarity">
    <text evidence="1">Belongs to the peptidase C48 family.</text>
</comment>
<evidence type="ECO:0000256" key="2">
    <source>
        <dbReference type="ARBA" id="ARBA00022670"/>
    </source>
</evidence>